<keyword evidence="3 6" id="KW-0863">Zinc-finger</keyword>
<sequence length="478" mass="54776">MVVKCSIFGCVNRKDREHDLEFYRLPAITTTQGEKHEELCRLRRRTWLANIGQSFENKNENNVRVCSSHFITGKKSNLYDQLNPDWAPTVNLGLKRKQPCPDRYARQRKRLLSASAFENRDVNLCSENEELPEPAVTDTGISCQTDIGLELMTAMQDELQQLRVENMELKRRLNGYTTRYEIDYFADNNEKVKHFTGLPDFFTLTILFEHIKDFLPSSFVMGKFKMFILTLVKLRLNMSNVFLAYEFDTTQPTVSRLFTSCISTLYKRLSRLIRWPEKEPLKKTMPMEFRKNFAKKCTVIIDCFEVFCEKPSGLTARAETWSSYKHHHTVKYLIGITPQGTVSYLSNGWGGRVSDKYITENCGFLDKLLPGDLVLADRGFNIAESVGMVSAEVKIPAFTKGKDQLSPLDVESTRKLAHSRIHVERVIGSVRQKYSILNGSVPISFLMNKDIEGRCVMDKVATVACGLVNLCESIVNFD</sequence>
<name>A0A9D4K083_DREPO</name>
<evidence type="ECO:0000256" key="7">
    <source>
        <dbReference type="SAM" id="Coils"/>
    </source>
</evidence>
<evidence type="ECO:0000256" key="3">
    <source>
        <dbReference type="ARBA" id="ARBA00022771"/>
    </source>
</evidence>
<protein>
    <recommendedName>
        <fullName evidence="8">THAP-type domain-containing protein</fullName>
    </recommendedName>
</protein>
<gene>
    <name evidence="9" type="ORF">DPMN_104630</name>
</gene>
<feature type="domain" description="THAP-type" evidence="8">
    <location>
        <begin position="1"/>
        <end position="91"/>
    </location>
</feature>
<proteinExistence type="predicted"/>
<dbReference type="InterPro" id="IPR006612">
    <property type="entry name" value="THAP_Znf"/>
</dbReference>
<dbReference type="AlphaFoldDB" id="A0A9D4K083"/>
<evidence type="ECO:0000259" key="8">
    <source>
        <dbReference type="PROSITE" id="PS50950"/>
    </source>
</evidence>
<dbReference type="EMBL" id="JAIWYP010000004">
    <property type="protein sequence ID" value="KAH3831365.1"/>
    <property type="molecule type" value="Genomic_DNA"/>
</dbReference>
<keyword evidence="5 6" id="KW-0238">DNA-binding</keyword>
<dbReference type="InterPro" id="IPR027805">
    <property type="entry name" value="Transposase_HTH_dom"/>
</dbReference>
<keyword evidence="4" id="KW-0862">Zinc</keyword>
<evidence type="ECO:0000313" key="9">
    <source>
        <dbReference type="EMBL" id="KAH3831365.1"/>
    </source>
</evidence>
<keyword evidence="2" id="KW-0479">Metal-binding</keyword>
<keyword evidence="7" id="KW-0175">Coiled coil</keyword>
<comment type="cofactor">
    <cofactor evidence="1">
        <name>a divalent metal cation</name>
        <dbReference type="ChEBI" id="CHEBI:60240"/>
    </cofactor>
</comment>
<comment type="caution">
    <text evidence="9">The sequence shown here is derived from an EMBL/GenBank/DDBJ whole genome shotgun (WGS) entry which is preliminary data.</text>
</comment>
<dbReference type="OrthoDB" id="7331812at2759"/>
<dbReference type="SMART" id="SM00980">
    <property type="entry name" value="THAP"/>
    <property type="match status" value="1"/>
</dbReference>
<dbReference type="SUPFAM" id="SSF57716">
    <property type="entry name" value="Glucocorticoid receptor-like (DNA-binding domain)"/>
    <property type="match status" value="1"/>
</dbReference>
<reference evidence="9" key="2">
    <citation type="submission" date="2020-11" db="EMBL/GenBank/DDBJ databases">
        <authorList>
            <person name="McCartney M.A."/>
            <person name="Auch B."/>
            <person name="Kono T."/>
            <person name="Mallez S."/>
            <person name="Becker A."/>
            <person name="Gohl D.M."/>
            <person name="Silverstein K.A.T."/>
            <person name="Koren S."/>
            <person name="Bechman K.B."/>
            <person name="Herman A."/>
            <person name="Abrahante J.E."/>
            <person name="Garbe J."/>
        </authorList>
    </citation>
    <scope>NUCLEOTIDE SEQUENCE</scope>
    <source>
        <strain evidence="9">Duluth1</strain>
        <tissue evidence="9">Whole animal</tissue>
    </source>
</reference>
<evidence type="ECO:0000256" key="5">
    <source>
        <dbReference type="ARBA" id="ARBA00023125"/>
    </source>
</evidence>
<dbReference type="GO" id="GO:0003677">
    <property type="term" value="F:DNA binding"/>
    <property type="evidence" value="ECO:0007669"/>
    <property type="project" value="UniProtKB-UniRule"/>
</dbReference>
<dbReference type="PROSITE" id="PS50950">
    <property type="entry name" value="ZF_THAP"/>
    <property type="match status" value="1"/>
</dbReference>
<dbReference type="GO" id="GO:0008270">
    <property type="term" value="F:zinc ion binding"/>
    <property type="evidence" value="ECO:0007669"/>
    <property type="project" value="UniProtKB-KW"/>
</dbReference>
<dbReference type="PANTHER" id="PTHR23080">
    <property type="entry name" value="THAP DOMAIN PROTEIN"/>
    <property type="match status" value="1"/>
</dbReference>
<keyword evidence="10" id="KW-1185">Reference proteome</keyword>
<dbReference type="InterPro" id="IPR027806">
    <property type="entry name" value="HARBI1_dom"/>
</dbReference>
<dbReference type="Proteomes" id="UP000828390">
    <property type="component" value="Unassembled WGS sequence"/>
</dbReference>
<feature type="coiled-coil region" evidence="7">
    <location>
        <begin position="152"/>
        <end position="179"/>
    </location>
</feature>
<evidence type="ECO:0000313" key="10">
    <source>
        <dbReference type="Proteomes" id="UP000828390"/>
    </source>
</evidence>
<dbReference type="Pfam" id="PF13359">
    <property type="entry name" value="DDE_Tnp_4"/>
    <property type="match status" value="1"/>
</dbReference>
<dbReference type="Pfam" id="PF05485">
    <property type="entry name" value="THAP"/>
    <property type="match status" value="1"/>
</dbReference>
<reference evidence="9" key="1">
    <citation type="journal article" date="2019" name="bioRxiv">
        <title>The Genome of the Zebra Mussel, Dreissena polymorpha: A Resource for Invasive Species Research.</title>
        <authorList>
            <person name="McCartney M.A."/>
            <person name="Auch B."/>
            <person name="Kono T."/>
            <person name="Mallez S."/>
            <person name="Zhang Y."/>
            <person name="Obille A."/>
            <person name="Becker A."/>
            <person name="Abrahante J.E."/>
            <person name="Garbe J."/>
            <person name="Badalamenti J.P."/>
            <person name="Herman A."/>
            <person name="Mangelson H."/>
            <person name="Liachko I."/>
            <person name="Sullivan S."/>
            <person name="Sone E.D."/>
            <person name="Koren S."/>
            <person name="Silverstein K.A.T."/>
            <person name="Beckman K.B."/>
            <person name="Gohl D.M."/>
        </authorList>
    </citation>
    <scope>NUCLEOTIDE SEQUENCE</scope>
    <source>
        <strain evidence="9">Duluth1</strain>
        <tissue evidence="9">Whole animal</tissue>
    </source>
</reference>
<dbReference type="Pfam" id="PF13613">
    <property type="entry name" value="HTH_Tnp_4"/>
    <property type="match status" value="1"/>
</dbReference>
<evidence type="ECO:0000256" key="4">
    <source>
        <dbReference type="ARBA" id="ARBA00022833"/>
    </source>
</evidence>
<evidence type="ECO:0000256" key="2">
    <source>
        <dbReference type="ARBA" id="ARBA00022723"/>
    </source>
</evidence>
<evidence type="ECO:0000256" key="1">
    <source>
        <dbReference type="ARBA" id="ARBA00001968"/>
    </source>
</evidence>
<evidence type="ECO:0000256" key="6">
    <source>
        <dbReference type="PROSITE-ProRule" id="PRU00309"/>
    </source>
</evidence>
<accession>A0A9D4K083</accession>
<organism evidence="9 10">
    <name type="scientific">Dreissena polymorpha</name>
    <name type="common">Zebra mussel</name>
    <name type="synonym">Mytilus polymorpha</name>
    <dbReference type="NCBI Taxonomy" id="45954"/>
    <lineage>
        <taxon>Eukaryota</taxon>
        <taxon>Metazoa</taxon>
        <taxon>Spiralia</taxon>
        <taxon>Lophotrochozoa</taxon>
        <taxon>Mollusca</taxon>
        <taxon>Bivalvia</taxon>
        <taxon>Autobranchia</taxon>
        <taxon>Heteroconchia</taxon>
        <taxon>Euheterodonta</taxon>
        <taxon>Imparidentia</taxon>
        <taxon>Neoheterodontei</taxon>
        <taxon>Myida</taxon>
        <taxon>Dreissenoidea</taxon>
        <taxon>Dreissenidae</taxon>
        <taxon>Dreissena</taxon>
    </lineage>
</organism>